<dbReference type="Proteomes" id="UP001160301">
    <property type="component" value="Unassembled WGS sequence"/>
</dbReference>
<organism evidence="1 2">
    <name type="scientific">Polyangium sorediatum</name>
    <dbReference type="NCBI Taxonomy" id="889274"/>
    <lineage>
        <taxon>Bacteria</taxon>
        <taxon>Pseudomonadati</taxon>
        <taxon>Myxococcota</taxon>
        <taxon>Polyangia</taxon>
        <taxon>Polyangiales</taxon>
        <taxon>Polyangiaceae</taxon>
        <taxon>Polyangium</taxon>
    </lineage>
</organism>
<accession>A0ABT6PC39</accession>
<protein>
    <submittedName>
        <fullName evidence="1">Uncharacterized protein</fullName>
    </submittedName>
</protein>
<feature type="non-terminal residue" evidence="1">
    <location>
        <position position="82"/>
    </location>
</feature>
<dbReference type="EMBL" id="JARZHI010000159">
    <property type="protein sequence ID" value="MDI1437690.1"/>
    <property type="molecule type" value="Genomic_DNA"/>
</dbReference>
<evidence type="ECO:0000313" key="2">
    <source>
        <dbReference type="Proteomes" id="UP001160301"/>
    </source>
</evidence>
<proteinExistence type="predicted"/>
<keyword evidence="2" id="KW-1185">Reference proteome</keyword>
<reference evidence="1 2" key="1">
    <citation type="submission" date="2023-04" db="EMBL/GenBank/DDBJ databases">
        <title>The genome sequence of Polyangium sorediatum DSM14670.</title>
        <authorList>
            <person name="Zhang X."/>
        </authorList>
    </citation>
    <scope>NUCLEOTIDE SEQUENCE [LARGE SCALE GENOMIC DNA]</scope>
    <source>
        <strain evidence="1 2">DSM 14670</strain>
    </source>
</reference>
<evidence type="ECO:0000313" key="1">
    <source>
        <dbReference type="EMBL" id="MDI1437690.1"/>
    </source>
</evidence>
<name>A0ABT6PC39_9BACT</name>
<gene>
    <name evidence="1" type="ORF">QHF89_49740</name>
</gene>
<sequence length="82" mass="8277">MPTSRCKDAEATPPRAAKRPASWLIARVPIQNAATAAAATSAPKGAHGRRRAPLFAGACAGGSTSIRRMIFATASGDGAPCT</sequence>
<comment type="caution">
    <text evidence="1">The sequence shown here is derived from an EMBL/GenBank/DDBJ whole genome shotgun (WGS) entry which is preliminary data.</text>
</comment>